<reference evidence="10 11" key="1">
    <citation type="submission" date="2022-10" db="EMBL/GenBank/DDBJ databases">
        <title>The complete genomes of actinobacterial strains from the NBC collection.</title>
        <authorList>
            <person name="Joergensen T.S."/>
            <person name="Alvarez Arevalo M."/>
            <person name="Sterndorff E.B."/>
            <person name="Faurdal D."/>
            <person name="Vuksanovic O."/>
            <person name="Mourched A.-S."/>
            <person name="Charusanti P."/>
            <person name="Shaw S."/>
            <person name="Blin K."/>
            <person name="Weber T."/>
        </authorList>
    </citation>
    <scope>NUCLEOTIDE SEQUENCE [LARGE SCALE GENOMIC DNA]</scope>
    <source>
        <strain evidence="10 11">NBC 01774</strain>
    </source>
</reference>
<comment type="similarity">
    <text evidence="1 5">Belongs to the peptidase S8 family.</text>
</comment>
<feature type="transmembrane region" description="Helical" evidence="7">
    <location>
        <begin position="354"/>
        <end position="378"/>
    </location>
</feature>
<dbReference type="InterPro" id="IPR036852">
    <property type="entry name" value="Peptidase_S8/S53_dom_sf"/>
</dbReference>
<evidence type="ECO:0000256" key="8">
    <source>
        <dbReference type="SAM" id="SignalP"/>
    </source>
</evidence>
<keyword evidence="7" id="KW-1133">Transmembrane helix</keyword>
<dbReference type="Gene3D" id="3.40.50.200">
    <property type="entry name" value="Peptidase S8/S53 domain"/>
    <property type="match status" value="1"/>
</dbReference>
<dbReference type="EMBL" id="CP109106">
    <property type="protein sequence ID" value="WSB70799.1"/>
    <property type="molecule type" value="Genomic_DNA"/>
</dbReference>
<dbReference type="RefSeq" id="WP_326620355.1">
    <property type="nucleotide sequence ID" value="NZ_CP109106.1"/>
</dbReference>
<dbReference type="Pfam" id="PF00082">
    <property type="entry name" value="Peptidase_S8"/>
    <property type="match status" value="1"/>
</dbReference>
<dbReference type="Proteomes" id="UP001344251">
    <property type="component" value="Chromosome"/>
</dbReference>
<dbReference type="InterPro" id="IPR000209">
    <property type="entry name" value="Peptidase_S8/S53_dom"/>
</dbReference>
<dbReference type="PRINTS" id="PR00723">
    <property type="entry name" value="SUBTILISIN"/>
</dbReference>
<keyword evidence="7" id="KW-0812">Transmembrane</keyword>
<dbReference type="PANTHER" id="PTHR43399">
    <property type="entry name" value="SUBTILISIN-RELATED"/>
    <property type="match status" value="1"/>
</dbReference>
<feature type="active site" description="Charge relay system" evidence="5">
    <location>
        <position position="92"/>
    </location>
</feature>
<evidence type="ECO:0000313" key="10">
    <source>
        <dbReference type="EMBL" id="WSB70799.1"/>
    </source>
</evidence>
<feature type="active site" description="Charge relay system" evidence="5">
    <location>
        <position position="53"/>
    </location>
</feature>
<evidence type="ECO:0000256" key="5">
    <source>
        <dbReference type="PROSITE-ProRule" id="PRU01240"/>
    </source>
</evidence>
<keyword evidence="4 5" id="KW-0720">Serine protease</keyword>
<keyword evidence="3 5" id="KW-0378">Hydrolase</keyword>
<accession>A0ABZ1FK36</accession>
<organism evidence="10 11">
    <name type="scientific">Streptomyces decoyicus</name>
    <dbReference type="NCBI Taxonomy" id="249567"/>
    <lineage>
        <taxon>Bacteria</taxon>
        <taxon>Bacillati</taxon>
        <taxon>Actinomycetota</taxon>
        <taxon>Actinomycetes</taxon>
        <taxon>Kitasatosporales</taxon>
        <taxon>Streptomycetaceae</taxon>
        <taxon>Streptomyces</taxon>
    </lineage>
</organism>
<feature type="compositionally biased region" description="Pro residues" evidence="6">
    <location>
        <begin position="446"/>
        <end position="473"/>
    </location>
</feature>
<evidence type="ECO:0000256" key="2">
    <source>
        <dbReference type="ARBA" id="ARBA00022670"/>
    </source>
</evidence>
<name>A0ABZ1FK36_9ACTN</name>
<evidence type="ECO:0000256" key="6">
    <source>
        <dbReference type="SAM" id="MobiDB-lite"/>
    </source>
</evidence>
<keyword evidence="2 5" id="KW-0645">Protease</keyword>
<evidence type="ECO:0000256" key="1">
    <source>
        <dbReference type="ARBA" id="ARBA00011073"/>
    </source>
</evidence>
<keyword evidence="8" id="KW-0732">Signal</keyword>
<feature type="signal peptide" evidence="8">
    <location>
        <begin position="1"/>
        <end position="20"/>
    </location>
</feature>
<feature type="compositionally biased region" description="Pro residues" evidence="6">
    <location>
        <begin position="408"/>
        <end position="436"/>
    </location>
</feature>
<evidence type="ECO:0000256" key="7">
    <source>
        <dbReference type="SAM" id="Phobius"/>
    </source>
</evidence>
<sequence length="473" mass="47940">MGGAMVVGALLFGTAPVASADQIRHDQWPLRSFGADDIWKVSTGKGVTVAVIDDPVDGSHPDLKGNVLPGRSFLISERGAGTADSPYDEREHGTAMASLIAGHGHGPGGSAGVKGLAPDAKILPVGIDLGDGESPGSDEVSYAGALRYAVDHGAKVVNMSFESYSETSPAEKAAVAYARKRDVLVVAASGNSHSDIPRVPAAVPGILAVGAVDIDLTVWKYSNHGSHIKLLAPGVHVRSAGVEDPYRLANGTSDSAAYVSAAAALLRSKFPDLTAGQIANRLVKTAGLPDAMKGKKLPDRRYGYGFIKPYKALTADVPAGPENGPLPALSESAPEAPAKSKSSGGHYEPKGNKVAIISTIGGVVVLLIVIVVVVTVTVKKKRRNGPPPGGIGGYGGPGGPGVPGGFAPQPPGGFVPQPPGPYPPQPGAPGTYPPGPYQQQPGAPGAYPPGPYPQQPGAPASFPPAPPTPPSGQ</sequence>
<feature type="compositionally biased region" description="Low complexity" evidence="6">
    <location>
        <begin position="325"/>
        <end position="343"/>
    </location>
</feature>
<protein>
    <submittedName>
        <fullName evidence="10">S8 family serine peptidase</fullName>
    </submittedName>
</protein>
<feature type="region of interest" description="Disordered" evidence="6">
    <location>
        <begin position="381"/>
        <end position="473"/>
    </location>
</feature>
<dbReference type="PANTHER" id="PTHR43399:SF4">
    <property type="entry name" value="CELL WALL-ASSOCIATED PROTEASE"/>
    <property type="match status" value="1"/>
</dbReference>
<gene>
    <name evidence="10" type="ORF">OG863_24190</name>
</gene>
<evidence type="ECO:0000259" key="9">
    <source>
        <dbReference type="Pfam" id="PF00082"/>
    </source>
</evidence>
<feature type="chain" id="PRO_5046763396" evidence="8">
    <location>
        <begin position="21"/>
        <end position="473"/>
    </location>
</feature>
<dbReference type="InterPro" id="IPR015500">
    <property type="entry name" value="Peptidase_S8_subtilisin-rel"/>
</dbReference>
<evidence type="ECO:0000256" key="4">
    <source>
        <dbReference type="ARBA" id="ARBA00022825"/>
    </source>
</evidence>
<keyword evidence="7" id="KW-0472">Membrane</keyword>
<feature type="active site" description="Charge relay system" evidence="5">
    <location>
        <position position="253"/>
    </location>
</feature>
<keyword evidence="11" id="KW-1185">Reference proteome</keyword>
<evidence type="ECO:0000313" key="11">
    <source>
        <dbReference type="Proteomes" id="UP001344251"/>
    </source>
</evidence>
<proteinExistence type="inferred from homology"/>
<evidence type="ECO:0000256" key="3">
    <source>
        <dbReference type="ARBA" id="ARBA00022801"/>
    </source>
</evidence>
<dbReference type="InterPro" id="IPR051048">
    <property type="entry name" value="Peptidase_S8/S53_subtilisin"/>
</dbReference>
<dbReference type="PROSITE" id="PS51892">
    <property type="entry name" value="SUBTILASE"/>
    <property type="match status" value="1"/>
</dbReference>
<feature type="region of interest" description="Disordered" evidence="6">
    <location>
        <begin position="318"/>
        <end position="349"/>
    </location>
</feature>
<feature type="domain" description="Peptidase S8/S53" evidence="9">
    <location>
        <begin position="44"/>
        <end position="305"/>
    </location>
</feature>
<dbReference type="SUPFAM" id="SSF52743">
    <property type="entry name" value="Subtilisin-like"/>
    <property type="match status" value="1"/>
</dbReference>
<feature type="compositionally biased region" description="Gly residues" evidence="6">
    <location>
        <begin position="390"/>
        <end position="404"/>
    </location>
</feature>